<comment type="caution">
    <text evidence="1">The sequence shown here is derived from an EMBL/GenBank/DDBJ whole genome shotgun (WGS) entry which is preliminary data.</text>
</comment>
<proteinExistence type="predicted"/>
<protein>
    <submittedName>
        <fullName evidence="1">Uncharacterized protein</fullName>
    </submittedName>
</protein>
<evidence type="ECO:0000313" key="2">
    <source>
        <dbReference type="Proteomes" id="UP000237968"/>
    </source>
</evidence>
<dbReference type="EMBL" id="PVNK01000202">
    <property type="protein sequence ID" value="PRP92865.1"/>
    <property type="molecule type" value="Genomic_DNA"/>
</dbReference>
<dbReference type="AlphaFoldDB" id="A0A2S9XJ12"/>
<evidence type="ECO:0000313" key="1">
    <source>
        <dbReference type="EMBL" id="PRP92865.1"/>
    </source>
</evidence>
<name>A0A2S9XJ12_9BACT</name>
<keyword evidence="2" id="KW-1185">Reference proteome</keyword>
<reference evidence="1 2" key="1">
    <citation type="submission" date="2018-03" db="EMBL/GenBank/DDBJ databases">
        <title>Draft Genome Sequences of the Obligatory Marine Myxobacteria Enhygromyxa salina SWB005.</title>
        <authorList>
            <person name="Poehlein A."/>
            <person name="Moghaddam J.A."/>
            <person name="Harms H."/>
            <person name="Alanjari M."/>
            <person name="Koenig G.M."/>
            <person name="Daniel R."/>
            <person name="Schaeberle T.F."/>
        </authorList>
    </citation>
    <scope>NUCLEOTIDE SEQUENCE [LARGE SCALE GENOMIC DNA]</scope>
    <source>
        <strain evidence="1 2">SWB005</strain>
    </source>
</reference>
<gene>
    <name evidence="1" type="ORF">ENSA5_46640</name>
</gene>
<organism evidence="1 2">
    <name type="scientific">Enhygromyxa salina</name>
    <dbReference type="NCBI Taxonomy" id="215803"/>
    <lineage>
        <taxon>Bacteria</taxon>
        <taxon>Pseudomonadati</taxon>
        <taxon>Myxococcota</taxon>
        <taxon>Polyangia</taxon>
        <taxon>Nannocystales</taxon>
        <taxon>Nannocystaceae</taxon>
        <taxon>Enhygromyxa</taxon>
    </lineage>
</organism>
<sequence length="158" mass="17331">MVAQPEPVRVIVAPPVEPLPEDVAEDVAKEAAEGAVEPLVEDVAEGVDGDAWVDPTPTPPSPGVVEIGPAEVKIRPAHATQFCKTTRAKANAALKHGKWRKLESLTRESSCWKASWEARVLRMNAMFELGRLTECRRLGEGKDHEEIKKWVKVCSYPG</sequence>
<dbReference type="Proteomes" id="UP000237968">
    <property type="component" value="Unassembled WGS sequence"/>
</dbReference>
<accession>A0A2S9XJ12</accession>